<sequence length="273" mass="31596">MRKMKAQEENDDEKNIGYDNFVEVPDADDDEYEGGFEDDGNTTTTRKEEEEKQKEEKKKPPKPGEFPLSNTKVYVGNLSWQIDDESLKRAFVDIGEIKSIVWMEEKLTKKFLGAGVVEFHSEEEATKAVENSGRMVLKRECKIRRWEQRGNTAEERKAAAERGESLPNSNQKEKNKKKFPEMGEKPHGCYTLFMGNLDFNMTDDFIWDFFKQNAGVEMIKVRWLENRDTGEFRGQGYADFKKDEIDQAATLHNTPCMGGRPIKLDWQAPRGSR</sequence>
<dbReference type="Proteomes" id="UP000198341">
    <property type="component" value="Chromosome 8"/>
</dbReference>
<dbReference type="PANTHER" id="PTHR23236">
    <property type="entry name" value="EUKARYOTIC TRANSLATION INITIATION FACTOR 4B/4H"/>
    <property type="match status" value="1"/>
</dbReference>
<dbReference type="PROSITE" id="PS50102">
    <property type="entry name" value="RRM"/>
    <property type="match status" value="2"/>
</dbReference>
<dbReference type="PANTHER" id="PTHR23236:SF11">
    <property type="entry name" value="EUKARYOTIC TRANSLATION INITIATION FACTOR 4H"/>
    <property type="match status" value="1"/>
</dbReference>
<dbReference type="OrthoDB" id="439808at2759"/>
<gene>
    <name evidence="5" type="ORF">Bathy08g04540</name>
</gene>
<dbReference type="Pfam" id="PF00076">
    <property type="entry name" value="RRM_1"/>
    <property type="match status" value="2"/>
</dbReference>
<keyword evidence="6" id="KW-1185">Reference proteome</keyword>
<dbReference type="AlphaFoldDB" id="K8EYC5"/>
<dbReference type="CDD" id="cd00590">
    <property type="entry name" value="RRM_SF"/>
    <property type="match status" value="1"/>
</dbReference>
<feature type="compositionally biased region" description="Basic and acidic residues" evidence="3">
    <location>
        <begin position="45"/>
        <end position="58"/>
    </location>
</feature>
<dbReference type="GO" id="GO:0003723">
    <property type="term" value="F:RNA binding"/>
    <property type="evidence" value="ECO:0007669"/>
    <property type="project" value="UniProtKB-UniRule"/>
</dbReference>
<dbReference type="eggNOG" id="KOG4210">
    <property type="taxonomic scope" value="Eukaryota"/>
</dbReference>
<feature type="region of interest" description="Disordered" evidence="3">
    <location>
        <begin position="148"/>
        <end position="182"/>
    </location>
</feature>
<dbReference type="InterPro" id="IPR035979">
    <property type="entry name" value="RBD_domain_sf"/>
</dbReference>
<feature type="domain" description="RRM" evidence="4">
    <location>
        <begin position="190"/>
        <end position="269"/>
    </location>
</feature>
<feature type="compositionally biased region" description="Acidic residues" evidence="3">
    <location>
        <begin position="25"/>
        <end position="40"/>
    </location>
</feature>
<dbReference type="SMART" id="SM00360">
    <property type="entry name" value="RRM"/>
    <property type="match status" value="2"/>
</dbReference>
<reference evidence="5 6" key="1">
    <citation type="submission" date="2011-10" db="EMBL/GenBank/DDBJ databases">
        <authorList>
            <person name="Genoscope - CEA"/>
        </authorList>
    </citation>
    <scope>NUCLEOTIDE SEQUENCE [LARGE SCALE GENOMIC DNA]</scope>
    <source>
        <strain evidence="5 6">RCC 1105</strain>
    </source>
</reference>
<dbReference type="SUPFAM" id="SSF54928">
    <property type="entry name" value="RNA-binding domain, RBD"/>
    <property type="match status" value="2"/>
</dbReference>
<name>K8EYC5_9CHLO</name>
<proteinExistence type="predicted"/>
<dbReference type="EMBL" id="FO082271">
    <property type="protein sequence ID" value="CCO17485.1"/>
    <property type="molecule type" value="Genomic_DNA"/>
</dbReference>
<dbReference type="KEGG" id="bpg:Bathy08g04540"/>
<feature type="compositionally biased region" description="Basic and acidic residues" evidence="3">
    <location>
        <begin position="148"/>
        <end position="164"/>
    </location>
</feature>
<dbReference type="GeneID" id="19014433"/>
<evidence type="ECO:0000313" key="5">
    <source>
        <dbReference type="EMBL" id="CCO17485.1"/>
    </source>
</evidence>
<dbReference type="STRING" id="41875.K8EYC5"/>
<keyword evidence="1 2" id="KW-0694">RNA-binding</keyword>
<accession>K8EYC5</accession>
<organism evidence="5 6">
    <name type="scientific">Bathycoccus prasinos</name>
    <dbReference type="NCBI Taxonomy" id="41875"/>
    <lineage>
        <taxon>Eukaryota</taxon>
        <taxon>Viridiplantae</taxon>
        <taxon>Chlorophyta</taxon>
        <taxon>Mamiellophyceae</taxon>
        <taxon>Mamiellales</taxon>
        <taxon>Bathycoccaceae</taxon>
        <taxon>Bathycoccus</taxon>
    </lineage>
</organism>
<feature type="region of interest" description="Disordered" evidence="3">
    <location>
        <begin position="1"/>
        <end position="68"/>
    </location>
</feature>
<dbReference type="Gene3D" id="3.30.70.330">
    <property type="match status" value="2"/>
</dbReference>
<dbReference type="InterPro" id="IPR000504">
    <property type="entry name" value="RRM_dom"/>
</dbReference>
<evidence type="ECO:0000259" key="4">
    <source>
        <dbReference type="PROSITE" id="PS50102"/>
    </source>
</evidence>
<evidence type="ECO:0000256" key="3">
    <source>
        <dbReference type="SAM" id="MobiDB-lite"/>
    </source>
</evidence>
<feature type="compositionally biased region" description="Basic and acidic residues" evidence="3">
    <location>
        <begin position="1"/>
        <end position="16"/>
    </location>
</feature>
<evidence type="ECO:0000256" key="2">
    <source>
        <dbReference type="PROSITE-ProRule" id="PRU00176"/>
    </source>
</evidence>
<protein>
    <recommendedName>
        <fullName evidence="4">RRM domain-containing protein</fullName>
    </recommendedName>
</protein>
<evidence type="ECO:0000256" key="1">
    <source>
        <dbReference type="ARBA" id="ARBA00022884"/>
    </source>
</evidence>
<evidence type="ECO:0000313" key="6">
    <source>
        <dbReference type="Proteomes" id="UP000198341"/>
    </source>
</evidence>
<dbReference type="RefSeq" id="XP_007511364.1">
    <property type="nucleotide sequence ID" value="XM_007511302.1"/>
</dbReference>
<dbReference type="InterPro" id="IPR012677">
    <property type="entry name" value="Nucleotide-bd_a/b_plait_sf"/>
</dbReference>
<feature type="domain" description="RRM" evidence="4">
    <location>
        <begin position="71"/>
        <end position="148"/>
    </location>
</feature>